<organism evidence="1">
    <name type="scientific">Nitrosopumilaceae spindle-shaped virus</name>
    <dbReference type="NCBI Taxonomy" id="3065433"/>
    <lineage>
        <taxon>Viruses</taxon>
    </lineage>
</organism>
<protein>
    <submittedName>
        <fullName evidence="1">ORF26</fullName>
    </submittedName>
</protein>
<evidence type="ECO:0000313" key="1">
    <source>
        <dbReference type="EMBL" id="DBA52065.1"/>
    </source>
</evidence>
<proteinExistence type="predicted"/>
<reference evidence="1" key="1">
    <citation type="journal article" date="2024" name="Environ. Microbiol. Rep.">
        <title>Hiding in plain sight: The discovery of complete genomes of 11 hypothetical spindle-shaped viruses that putatively infect mesophilic ammonia-oxidizing archaea.</title>
        <authorList>
            <person name="Ni Y."/>
            <person name="Xu T."/>
            <person name="Yan S."/>
            <person name="Chen L."/>
            <person name="Wang Y."/>
        </authorList>
    </citation>
    <scope>NUCLEOTIDE SEQUENCE</scope>
    <source>
        <strain evidence="1">NMC1</strain>
    </source>
</reference>
<dbReference type="EMBL" id="BK067789">
    <property type="protein sequence ID" value="DBA52065.1"/>
    <property type="molecule type" value="Genomic_DNA"/>
</dbReference>
<accession>A0AAT9JHB2</accession>
<reference evidence="1" key="2">
    <citation type="submission" date="2024-03" db="EMBL/GenBank/DDBJ databases">
        <authorList>
            <person name="Ni Y."/>
            <person name="Xu T."/>
            <person name="Yan S."/>
            <person name="Chen L."/>
            <person name="Wang Y."/>
        </authorList>
    </citation>
    <scope>NUCLEOTIDE SEQUENCE</scope>
    <source>
        <strain evidence="1">NMC1</strain>
    </source>
</reference>
<sequence>MTTKQQIIKYMNEARSTPRMTNMVKFINEKSTATAKVNTKSHFHVGHTHSSGVRIGSGHSTIHHVVTVTDSNGMVMIDEEITPKDFAVWVYENIMNRKHWRFSGSTMTKGDTSMTFAEWDTQEIENEKNDTTN</sequence>
<name>A0AAT9JHB2_9VIRU</name>